<dbReference type="AlphaFoldDB" id="A0A6G0ZC49"/>
<dbReference type="OrthoDB" id="6381815at2759"/>
<gene>
    <name evidence="3" type="ORF">FWK35_00006685</name>
</gene>
<evidence type="ECO:0000313" key="3">
    <source>
        <dbReference type="EMBL" id="KAF0768243.1"/>
    </source>
</evidence>
<dbReference type="Gene3D" id="2.30.30.140">
    <property type="match status" value="1"/>
</dbReference>
<feature type="compositionally biased region" description="Polar residues" evidence="1">
    <location>
        <begin position="177"/>
        <end position="200"/>
    </location>
</feature>
<proteinExistence type="predicted"/>
<organism evidence="3 4">
    <name type="scientific">Aphis craccivora</name>
    <name type="common">Cowpea aphid</name>
    <dbReference type="NCBI Taxonomy" id="307492"/>
    <lineage>
        <taxon>Eukaryota</taxon>
        <taxon>Metazoa</taxon>
        <taxon>Ecdysozoa</taxon>
        <taxon>Arthropoda</taxon>
        <taxon>Hexapoda</taxon>
        <taxon>Insecta</taxon>
        <taxon>Pterygota</taxon>
        <taxon>Neoptera</taxon>
        <taxon>Paraneoptera</taxon>
        <taxon>Hemiptera</taxon>
        <taxon>Sternorrhyncha</taxon>
        <taxon>Aphidomorpha</taxon>
        <taxon>Aphidoidea</taxon>
        <taxon>Aphididae</taxon>
        <taxon>Aphidini</taxon>
        <taxon>Aphis</taxon>
        <taxon>Aphis</taxon>
    </lineage>
</organism>
<name>A0A6G0ZC49_APHCR</name>
<evidence type="ECO:0000259" key="2">
    <source>
        <dbReference type="PROSITE" id="PS50812"/>
    </source>
</evidence>
<dbReference type="InterPro" id="IPR000313">
    <property type="entry name" value="PWWP_dom"/>
</dbReference>
<reference evidence="3 4" key="1">
    <citation type="submission" date="2019-08" db="EMBL/GenBank/DDBJ databases">
        <title>Whole genome of Aphis craccivora.</title>
        <authorList>
            <person name="Voronova N.V."/>
            <person name="Shulinski R.S."/>
            <person name="Bandarenka Y.V."/>
            <person name="Zhorov D.G."/>
            <person name="Warner D."/>
        </authorList>
    </citation>
    <scope>NUCLEOTIDE SEQUENCE [LARGE SCALE GENOMIC DNA]</scope>
    <source>
        <strain evidence="3">180601</strain>
        <tissue evidence="3">Whole Body</tissue>
    </source>
</reference>
<dbReference type="PROSITE" id="PS50812">
    <property type="entry name" value="PWWP"/>
    <property type="match status" value="1"/>
</dbReference>
<protein>
    <submittedName>
        <fullName evidence="3">Chitinase-like protein PB1E7.04c isoform X1</fullName>
    </submittedName>
</protein>
<dbReference type="Proteomes" id="UP000478052">
    <property type="component" value="Unassembled WGS sequence"/>
</dbReference>
<feature type="region of interest" description="Disordered" evidence="1">
    <location>
        <begin position="344"/>
        <end position="364"/>
    </location>
</feature>
<dbReference type="EMBL" id="VUJU01000810">
    <property type="protein sequence ID" value="KAF0768243.1"/>
    <property type="molecule type" value="Genomic_DNA"/>
</dbReference>
<feature type="domain" description="PWWP" evidence="2">
    <location>
        <begin position="13"/>
        <end position="76"/>
    </location>
</feature>
<dbReference type="CDD" id="cd05162">
    <property type="entry name" value="PWWP"/>
    <property type="match status" value="1"/>
</dbReference>
<feature type="compositionally biased region" description="Low complexity" evidence="1">
    <location>
        <begin position="203"/>
        <end position="213"/>
    </location>
</feature>
<keyword evidence="4" id="KW-1185">Reference proteome</keyword>
<feature type="region of interest" description="Disordered" evidence="1">
    <location>
        <begin position="164"/>
        <end position="214"/>
    </location>
</feature>
<evidence type="ECO:0000313" key="4">
    <source>
        <dbReference type="Proteomes" id="UP000478052"/>
    </source>
</evidence>
<sequence>MSETSEASVSYPYGTLVWVKVVNRYWWPGIVVDPQTIPAELLDYVNNVDVIAVVHYEYENKYEIVEKPNNICLYEGPHKNDYIAKGLTLYINQKKGIPTVGKYDMEAFKKDILSMEKRIGGDLNIFETIKRNQEKIKLLINSNFTPSKPKYRLYHRREKVVKEAAKVTKSRGKSLPTPKSQVNLKTKESPSIPQPKQNRASKQKSSPPSKVVKLNTPIRTSVTNGYTCHVHVNCTFKTNRYDILKRHMAMCKNNIKEETVEKSPNTKKRKNIKNKSSEAKKIKLQEELLKDWDNDGEDDDVKFDISNVQSTSEIAPTIARLQQPTTSEVLSIKNEFIPTTTSEVLPTTTSEDLPNTTGEDLPNTTSEILRTTNEVLPTTTSEVLPTTTSDEVSPTISNEIQETYTNSHSTTFDFNKNDDNRTVIEQGQSKSDCSSTVNVIDDKFELQLSSDKKSTEIARNESLLVEKIEDPSNGPREIHSNEFTNEIDDQTKTTELLLEKTVNTLDQINNFESSLSDISNTLNKSDSNILTKDNSIGGVHKLSGFDSPKKPTSPSKEVHTEIDNSIDVVEKVENMSIQVQNPEGDLDVNQPNYLANDTTIDKDMPIDNSCSVNNISNKIDSEDKSTSEKDYNMKCLLNDLEVPDWEKEENWKSCAKNRHLNTVKLWNTFPIKQEYKPRLNHESDIILDSLLDPEFLEDDNDPMAPILVECQRVLLPYETSGPTTEELRKDPRIIAMQEAVENGALLEIRLKCPSDIIALPK</sequence>
<accession>A0A6G0ZC49</accession>
<evidence type="ECO:0000256" key="1">
    <source>
        <dbReference type="SAM" id="MobiDB-lite"/>
    </source>
</evidence>
<comment type="caution">
    <text evidence="3">The sequence shown here is derived from an EMBL/GenBank/DDBJ whole genome shotgun (WGS) entry which is preliminary data.</text>
</comment>
<dbReference type="SUPFAM" id="SSF63748">
    <property type="entry name" value="Tudor/PWWP/MBT"/>
    <property type="match status" value="1"/>
</dbReference>
<feature type="compositionally biased region" description="Polar residues" evidence="1">
    <location>
        <begin position="352"/>
        <end position="364"/>
    </location>
</feature>
<dbReference type="Pfam" id="PF00855">
    <property type="entry name" value="PWWP"/>
    <property type="match status" value="1"/>
</dbReference>